<proteinExistence type="inferred from homology"/>
<dbReference type="InterPro" id="IPR012338">
    <property type="entry name" value="Beta-lactam/transpept-like"/>
</dbReference>
<dbReference type="FunFam" id="1.10.3810.10:FF:000001">
    <property type="entry name" value="Penicillin-binding protein 1A"/>
    <property type="match status" value="1"/>
</dbReference>
<dbReference type="GO" id="GO:0006508">
    <property type="term" value="P:proteolysis"/>
    <property type="evidence" value="ECO:0007669"/>
    <property type="project" value="UniProtKB-KW"/>
</dbReference>
<dbReference type="InterPro" id="IPR050396">
    <property type="entry name" value="Glycosyltr_51/Transpeptidase"/>
</dbReference>
<dbReference type="GO" id="GO:0008360">
    <property type="term" value="P:regulation of cell shape"/>
    <property type="evidence" value="ECO:0007669"/>
    <property type="project" value="UniProtKB-KW"/>
</dbReference>
<accession>E0XSD4</accession>
<dbReference type="InterPro" id="IPR023346">
    <property type="entry name" value="Lysozyme-like_dom_sf"/>
</dbReference>
<evidence type="ECO:0000256" key="14">
    <source>
        <dbReference type="SAM" id="MobiDB-lite"/>
    </source>
</evidence>
<comment type="catalytic activity">
    <reaction evidence="13">
        <text>[GlcNAc-(1-&gt;4)-Mur2Ac(oyl-L-Ala-gamma-D-Glu-L-Lys-D-Ala-D-Ala)](n)-di-trans,octa-cis-undecaprenyl diphosphate + beta-D-GlcNAc-(1-&gt;4)-Mur2Ac(oyl-L-Ala-gamma-D-Glu-L-Lys-D-Ala-D-Ala)-di-trans,octa-cis-undecaprenyl diphosphate = [GlcNAc-(1-&gt;4)-Mur2Ac(oyl-L-Ala-gamma-D-Glu-L-Lys-D-Ala-D-Ala)](n+1)-di-trans,octa-cis-undecaprenyl diphosphate + di-trans,octa-cis-undecaprenyl diphosphate + H(+)</text>
        <dbReference type="Rhea" id="RHEA:23708"/>
        <dbReference type="Rhea" id="RHEA-COMP:9602"/>
        <dbReference type="Rhea" id="RHEA-COMP:9603"/>
        <dbReference type="ChEBI" id="CHEBI:15378"/>
        <dbReference type="ChEBI" id="CHEBI:58405"/>
        <dbReference type="ChEBI" id="CHEBI:60033"/>
        <dbReference type="ChEBI" id="CHEBI:78435"/>
        <dbReference type="EC" id="2.4.99.28"/>
    </reaction>
</comment>
<dbReference type="PROSITE" id="PS51257">
    <property type="entry name" value="PROKAR_LIPOPROTEIN"/>
    <property type="match status" value="1"/>
</dbReference>
<keyword evidence="11" id="KW-0961">Cell wall biogenesis/degradation</keyword>
<dbReference type="Pfam" id="PF03793">
    <property type="entry name" value="PASTA"/>
    <property type="match status" value="1"/>
</dbReference>
<sequence length="820" mass="88650">MRRLSLALVAVLLVATSCSVETKDFDALFGDDFNIDALETAQSSRVYDRNGTLITELRGEQNRTDVGIDEIPELVQNAVVAIEDERFWVHDGVDLKAILRAARSNVSAGGIAQGGSTITQQYVGNVFLDRSEQTGSRKVEEIFMARRFEQRYTKEFILEKYLNWVYFGNGAYGVEAAARTYFGPPSCERQTRASETDDRECLKITELTIVEAATIAGMIQAPGRFNPYINYEAARDRRDIVLLRMYANDYITEEEYETALLQPIDLVEDVPILEEEYPAAHFVEDVKQWFLDNPRFGATREERIALLFEGGLDIYTTIDLGLQAEAEAAVERVLPQTAADGSFNPDAAAVVMGVTPADDGHILAMVGGRDFFGADDDAKFNLASGSGRQAGSSMKPIGLAVALQLGIPITRFYDATSPIEITNPPVCGPTWKVRGGAEGDRTLADATKWSQNTIYAQLMVDIGPARFVQMAEDLGIGEGRIQPVCAAILGTENVNMVEMATVYSTFARDGVRVDPVMVTRILNAEGTQLFESTPEPATVLNKTVNDQLTWALSTVMRGTGWRANLPEYPDAGKTGTAQNNADATFMGYTRQRATAVWVGFPDEQIPMQTQFEGDKVQGGTFPALIWHEIMTAAMSGLESQPFPTPPASSTTTTLPDIPEEAIVPSLLGQEATEEFIAELQDEPNYWVVRRVDIETRDSAPGVIINQSPGAGELVPGGSLITIEVAVPPEVFPVPPVVGLGEAEARAALENVNFEVVVVTAANPDGGDSPPAGVVWAQDPAPGEEGADIITVTISVNPTPPPADDGDSDGSGDAIDDGDDS</sequence>
<evidence type="ECO:0000256" key="13">
    <source>
        <dbReference type="ARBA" id="ARBA00049902"/>
    </source>
</evidence>
<dbReference type="Gene3D" id="3.40.710.10">
    <property type="entry name" value="DD-peptidase/beta-lactamase superfamily"/>
    <property type="match status" value="1"/>
</dbReference>
<comment type="similarity">
    <text evidence="2">In the N-terminal section; belongs to the glycosyltransferase 51 family.</text>
</comment>
<dbReference type="Gene3D" id="1.10.3810.10">
    <property type="entry name" value="Biosynthetic peptidoglycan transglycosylase-like"/>
    <property type="match status" value="1"/>
</dbReference>
<evidence type="ECO:0000256" key="3">
    <source>
        <dbReference type="ARBA" id="ARBA00022645"/>
    </source>
</evidence>
<keyword evidence="3 17" id="KW-0121">Carboxypeptidase</keyword>
<evidence type="ECO:0000256" key="15">
    <source>
        <dbReference type="SAM" id="SignalP"/>
    </source>
</evidence>
<dbReference type="CAZy" id="GT51">
    <property type="family name" value="Glycosyltransferase Family 51"/>
</dbReference>
<dbReference type="GO" id="GO:0008658">
    <property type="term" value="F:penicillin binding"/>
    <property type="evidence" value="ECO:0007669"/>
    <property type="project" value="InterPro"/>
</dbReference>
<dbReference type="InterPro" id="IPR036950">
    <property type="entry name" value="PBP_transglycosylase"/>
</dbReference>
<keyword evidence="9" id="KW-0573">Peptidoglycan synthesis</keyword>
<feature type="chain" id="PRO_5038615601" evidence="15">
    <location>
        <begin position="23"/>
        <end position="820"/>
    </location>
</feature>
<feature type="signal peptide" evidence="15">
    <location>
        <begin position="1"/>
        <end position="22"/>
    </location>
</feature>
<name>E0XSD4_9ACTN</name>
<evidence type="ECO:0000256" key="4">
    <source>
        <dbReference type="ARBA" id="ARBA00022670"/>
    </source>
</evidence>
<evidence type="ECO:0000259" key="16">
    <source>
        <dbReference type="PROSITE" id="PS51178"/>
    </source>
</evidence>
<dbReference type="GO" id="GO:0009252">
    <property type="term" value="P:peptidoglycan biosynthetic process"/>
    <property type="evidence" value="ECO:0007669"/>
    <property type="project" value="UniProtKB-KW"/>
</dbReference>
<dbReference type="AlphaFoldDB" id="E0XSD4"/>
<dbReference type="GO" id="GO:0030288">
    <property type="term" value="C:outer membrane-bounded periplasmic space"/>
    <property type="evidence" value="ECO:0007669"/>
    <property type="project" value="TreeGrafter"/>
</dbReference>
<evidence type="ECO:0000256" key="5">
    <source>
        <dbReference type="ARBA" id="ARBA00022676"/>
    </source>
</evidence>
<evidence type="ECO:0000256" key="6">
    <source>
        <dbReference type="ARBA" id="ARBA00022679"/>
    </source>
</evidence>
<dbReference type="SUPFAM" id="SSF56601">
    <property type="entry name" value="beta-lactamase/transpeptidase-like"/>
    <property type="match status" value="1"/>
</dbReference>
<dbReference type="InterPro" id="IPR001460">
    <property type="entry name" value="PCN-bd_Tpept"/>
</dbReference>
<dbReference type="PROSITE" id="PS51178">
    <property type="entry name" value="PASTA"/>
    <property type="match status" value="2"/>
</dbReference>
<dbReference type="Pfam" id="PF00912">
    <property type="entry name" value="Transgly"/>
    <property type="match status" value="1"/>
</dbReference>
<keyword evidence="15" id="KW-0732">Signal</keyword>
<dbReference type="CDD" id="cd06577">
    <property type="entry name" value="PASTA_pknB"/>
    <property type="match status" value="1"/>
</dbReference>
<dbReference type="Pfam" id="PF00905">
    <property type="entry name" value="Transpeptidase"/>
    <property type="match status" value="1"/>
</dbReference>
<keyword evidence="8" id="KW-0133">Cell shape</keyword>
<keyword evidence="6" id="KW-0808">Transferase</keyword>
<dbReference type="InterPro" id="IPR001264">
    <property type="entry name" value="Glyco_trans_51"/>
</dbReference>
<evidence type="ECO:0000256" key="11">
    <source>
        <dbReference type="ARBA" id="ARBA00023316"/>
    </source>
</evidence>
<dbReference type="GO" id="GO:0009002">
    <property type="term" value="F:serine-type D-Ala-D-Ala carboxypeptidase activity"/>
    <property type="evidence" value="ECO:0007669"/>
    <property type="project" value="UniProtKB-EC"/>
</dbReference>
<evidence type="ECO:0000256" key="9">
    <source>
        <dbReference type="ARBA" id="ARBA00022984"/>
    </source>
</evidence>
<feature type="compositionally biased region" description="Acidic residues" evidence="14">
    <location>
        <begin position="803"/>
        <end position="820"/>
    </location>
</feature>
<reference evidence="17" key="1">
    <citation type="journal article" date="2011" name="Environ. Microbiol.">
        <title>Time-series analyses of Monterey Bay coastal microbial picoplankton using a 'genome proxy' microarray.</title>
        <authorList>
            <person name="Rich V.I."/>
            <person name="Pham V.D."/>
            <person name="Eppley J."/>
            <person name="Shi Y."/>
            <person name="DeLong E.F."/>
        </authorList>
    </citation>
    <scope>NUCLEOTIDE SEQUENCE</scope>
</reference>
<organism evidence="17">
    <name type="scientific">uncultured actinobacterium HF0070_17F14</name>
    <dbReference type="NCBI Taxonomy" id="711000"/>
    <lineage>
        <taxon>Bacteria</taxon>
        <taxon>Bacillati</taxon>
        <taxon>Actinomycetota</taxon>
        <taxon>Actinomycetes</taxon>
        <taxon>environmental samples</taxon>
    </lineage>
</organism>
<comment type="similarity">
    <text evidence="1">In the C-terminal section; belongs to the transpeptidase family.</text>
</comment>
<keyword evidence="7" id="KW-0378">Hydrolase</keyword>
<dbReference type="PANTHER" id="PTHR32282">
    <property type="entry name" value="BINDING PROTEIN TRANSPEPTIDASE, PUTATIVE-RELATED"/>
    <property type="match status" value="1"/>
</dbReference>
<protein>
    <submittedName>
        <fullName evidence="17">Membrane carboxypeptidase (Penicillin-binding protein)</fullName>
    </submittedName>
</protein>
<evidence type="ECO:0000256" key="12">
    <source>
        <dbReference type="ARBA" id="ARBA00034000"/>
    </source>
</evidence>
<evidence type="ECO:0000256" key="2">
    <source>
        <dbReference type="ARBA" id="ARBA00007739"/>
    </source>
</evidence>
<dbReference type="PANTHER" id="PTHR32282:SF33">
    <property type="entry name" value="PEPTIDOGLYCAN GLYCOSYLTRANSFERASE"/>
    <property type="match status" value="1"/>
</dbReference>
<keyword evidence="10" id="KW-0511">Multifunctional enzyme</keyword>
<keyword evidence="4" id="KW-0645">Protease</keyword>
<dbReference type="SUPFAM" id="SSF53955">
    <property type="entry name" value="Lysozyme-like"/>
    <property type="match status" value="1"/>
</dbReference>
<evidence type="ECO:0000256" key="1">
    <source>
        <dbReference type="ARBA" id="ARBA00007090"/>
    </source>
</evidence>
<dbReference type="GO" id="GO:0008955">
    <property type="term" value="F:peptidoglycan glycosyltransferase activity"/>
    <property type="evidence" value="ECO:0007669"/>
    <property type="project" value="UniProtKB-EC"/>
</dbReference>
<evidence type="ECO:0000256" key="8">
    <source>
        <dbReference type="ARBA" id="ARBA00022960"/>
    </source>
</evidence>
<dbReference type="SMART" id="SM00740">
    <property type="entry name" value="PASTA"/>
    <property type="match status" value="2"/>
</dbReference>
<evidence type="ECO:0000256" key="7">
    <source>
        <dbReference type="ARBA" id="ARBA00022801"/>
    </source>
</evidence>
<evidence type="ECO:0000256" key="10">
    <source>
        <dbReference type="ARBA" id="ARBA00023268"/>
    </source>
</evidence>
<dbReference type="InterPro" id="IPR005543">
    <property type="entry name" value="PASTA_dom"/>
</dbReference>
<dbReference type="Gene3D" id="3.30.10.20">
    <property type="match status" value="1"/>
</dbReference>
<feature type="domain" description="PASTA" evidence="16">
    <location>
        <begin position="727"/>
        <end position="795"/>
    </location>
</feature>
<dbReference type="EMBL" id="GU474860">
    <property type="protein sequence ID" value="ADI17325.1"/>
    <property type="molecule type" value="Genomic_DNA"/>
</dbReference>
<dbReference type="GO" id="GO:0071555">
    <property type="term" value="P:cell wall organization"/>
    <property type="evidence" value="ECO:0007669"/>
    <property type="project" value="UniProtKB-KW"/>
</dbReference>
<evidence type="ECO:0000313" key="17">
    <source>
        <dbReference type="EMBL" id="ADI17325.1"/>
    </source>
</evidence>
<feature type="domain" description="PASTA" evidence="16">
    <location>
        <begin position="657"/>
        <end position="726"/>
    </location>
</feature>
<keyword evidence="5" id="KW-0328">Glycosyltransferase</keyword>
<comment type="catalytic activity">
    <reaction evidence="12">
        <text>Preferential cleavage: (Ac)2-L-Lys-D-Ala-|-D-Ala. Also transpeptidation of peptidyl-alanyl moieties that are N-acyl substituents of D-alanine.</text>
        <dbReference type="EC" id="3.4.16.4"/>
    </reaction>
</comment>
<feature type="region of interest" description="Disordered" evidence="14">
    <location>
        <begin position="793"/>
        <end position="820"/>
    </location>
</feature>